<keyword evidence="3" id="KW-1185">Reference proteome</keyword>
<feature type="compositionally biased region" description="Low complexity" evidence="1">
    <location>
        <begin position="55"/>
        <end position="83"/>
    </location>
</feature>
<evidence type="ECO:0000256" key="1">
    <source>
        <dbReference type="SAM" id="MobiDB-lite"/>
    </source>
</evidence>
<dbReference type="HOGENOM" id="CLU_2171602_0_0_1"/>
<name>K1WXT1_MARBU</name>
<proteinExistence type="predicted"/>
<dbReference type="Proteomes" id="UP000006753">
    <property type="component" value="Unassembled WGS sequence"/>
</dbReference>
<feature type="region of interest" description="Disordered" evidence="1">
    <location>
        <begin position="1"/>
        <end position="110"/>
    </location>
</feature>
<dbReference type="OrthoDB" id="10403398at2759"/>
<reference evidence="2 3" key="1">
    <citation type="journal article" date="2012" name="BMC Genomics">
        <title>Sequencing the genome of Marssonina brunnea reveals fungus-poplar co-evolution.</title>
        <authorList>
            <person name="Zhu S."/>
            <person name="Cao Y.-Z."/>
            <person name="Jiang C."/>
            <person name="Tan B.-Y."/>
            <person name="Wang Z."/>
            <person name="Feng S."/>
            <person name="Zhang L."/>
            <person name="Su X.-H."/>
            <person name="Brejova B."/>
            <person name="Vinar T."/>
            <person name="Xu M."/>
            <person name="Wang M.-X."/>
            <person name="Zhang S.-G."/>
            <person name="Huang M.-R."/>
            <person name="Wu R."/>
            <person name="Zhou Y."/>
        </authorList>
    </citation>
    <scope>NUCLEOTIDE SEQUENCE [LARGE SCALE GENOMIC DNA]</scope>
    <source>
        <strain evidence="2 3">MB_m1</strain>
    </source>
</reference>
<evidence type="ECO:0000313" key="3">
    <source>
        <dbReference type="Proteomes" id="UP000006753"/>
    </source>
</evidence>
<dbReference type="KEGG" id="mbe:MBM_04228"/>
<dbReference type="AlphaFoldDB" id="K1WXT1"/>
<organism evidence="2 3">
    <name type="scientific">Marssonina brunnea f. sp. multigermtubi (strain MB_m1)</name>
    <name type="common">Marssonina leaf spot fungus</name>
    <dbReference type="NCBI Taxonomy" id="1072389"/>
    <lineage>
        <taxon>Eukaryota</taxon>
        <taxon>Fungi</taxon>
        <taxon>Dikarya</taxon>
        <taxon>Ascomycota</taxon>
        <taxon>Pezizomycotina</taxon>
        <taxon>Leotiomycetes</taxon>
        <taxon>Helotiales</taxon>
        <taxon>Drepanopezizaceae</taxon>
        <taxon>Drepanopeziza</taxon>
    </lineage>
</organism>
<dbReference type="EMBL" id="JH921436">
    <property type="protein sequence ID" value="EKD17367.1"/>
    <property type="molecule type" value="Genomic_DNA"/>
</dbReference>
<dbReference type="InParanoid" id="K1WXT1"/>
<protein>
    <submittedName>
        <fullName evidence="2">Uncharacterized protein</fullName>
    </submittedName>
</protein>
<sequence length="110" mass="11659">MEYWYAEEIKPETIRTPPPDDQPVVANPKKSQGHSLNDSYLQEGRQRSEEKLLTAAGAGKDGATAAGASAGAGVKTEEGGTQPEPEPKTEDESQAQAKKAKKGLCGCDLM</sequence>
<feature type="compositionally biased region" description="Polar residues" evidence="1">
    <location>
        <begin position="29"/>
        <end position="40"/>
    </location>
</feature>
<gene>
    <name evidence="2" type="ORF">MBM_04228</name>
</gene>
<accession>K1WXT1</accession>
<evidence type="ECO:0000313" key="2">
    <source>
        <dbReference type="EMBL" id="EKD17367.1"/>
    </source>
</evidence>